<name>A0A017HER8_9RHOB</name>
<dbReference type="eggNOG" id="ENOG50300Q4">
    <property type="taxonomic scope" value="Bacteria"/>
</dbReference>
<gene>
    <name evidence="2" type="ORF">Lokhon_01615</name>
</gene>
<evidence type="ECO:0000313" key="2">
    <source>
        <dbReference type="EMBL" id="EYD72810.1"/>
    </source>
</evidence>
<dbReference type="Gene3D" id="3.40.50.12370">
    <property type="match status" value="1"/>
</dbReference>
<dbReference type="HOGENOM" id="CLU_1014895_0_0_5"/>
<reference evidence="2 3" key="1">
    <citation type="submission" date="2013-03" db="EMBL/GenBank/DDBJ databases">
        <authorList>
            <person name="Fiebig A."/>
            <person name="Goeker M."/>
            <person name="Klenk H.-P.P."/>
        </authorList>
    </citation>
    <scope>NUCLEOTIDE SEQUENCE [LARGE SCALE GENOMIC DNA]</scope>
    <source>
        <strain evidence="2 3">DSM 17492</strain>
    </source>
</reference>
<feature type="domain" description="UspA" evidence="1">
    <location>
        <begin position="4"/>
        <end position="133"/>
    </location>
</feature>
<dbReference type="Pfam" id="PF00582">
    <property type="entry name" value="Usp"/>
    <property type="match status" value="1"/>
</dbReference>
<dbReference type="AlphaFoldDB" id="A0A017HER8"/>
<dbReference type="Proteomes" id="UP000025047">
    <property type="component" value="Unassembled WGS sequence"/>
</dbReference>
<proteinExistence type="predicted"/>
<comment type="caution">
    <text evidence="2">The sequence shown here is derived from an EMBL/GenBank/DDBJ whole genome shotgun (WGS) entry which is preliminary data.</text>
</comment>
<evidence type="ECO:0000313" key="3">
    <source>
        <dbReference type="Proteomes" id="UP000025047"/>
    </source>
</evidence>
<dbReference type="CDD" id="cd00293">
    <property type="entry name" value="USP-like"/>
    <property type="match status" value="1"/>
</dbReference>
<accession>A0A017HER8</accession>
<dbReference type="EMBL" id="APGJ01000004">
    <property type="protein sequence ID" value="EYD72810.1"/>
    <property type="molecule type" value="Genomic_DNA"/>
</dbReference>
<evidence type="ECO:0000259" key="1">
    <source>
        <dbReference type="Pfam" id="PF00582"/>
    </source>
</evidence>
<dbReference type="SUPFAM" id="SSF52402">
    <property type="entry name" value="Adenine nucleotide alpha hydrolases-like"/>
    <property type="match status" value="1"/>
</dbReference>
<dbReference type="STRING" id="1122180.Lokhon_01615"/>
<protein>
    <recommendedName>
        <fullName evidence="1">UspA domain-containing protein</fullName>
    </recommendedName>
</protein>
<sequence length="274" mass="29677">MKHMKTIVAATDFSKAGNQAVLRGAAIAAHTGGRLHIFHAANFRIAAEQKAHFNALVEGYFDTLRARIQCRYGSSLQVSHTYSGDWQDIYAILKRKKANLLVAGQHVHPNGIDMFHGTFVERLTADCPVPVLVSLSAPETPYRRVLVAVAPGPASETAIPVIRAIAPHSAIELIQVVPLDRDAETLCGSASGAATSVTPEQDTRAIEDLREKMGLALNTEMPDLKGDPRIKIRQKVSSDRTELIVFVNAGAVLDLKDSFIRTPPCDLLVCPTIA</sequence>
<dbReference type="InterPro" id="IPR006016">
    <property type="entry name" value="UspA"/>
</dbReference>
<keyword evidence="3" id="KW-1185">Reference proteome</keyword>
<dbReference type="PATRIC" id="fig|1122180.6.peg.1592"/>
<organism evidence="2 3">
    <name type="scientific">Limimaricola hongkongensis DSM 17492</name>
    <dbReference type="NCBI Taxonomy" id="1122180"/>
    <lineage>
        <taxon>Bacteria</taxon>
        <taxon>Pseudomonadati</taxon>
        <taxon>Pseudomonadota</taxon>
        <taxon>Alphaproteobacteria</taxon>
        <taxon>Rhodobacterales</taxon>
        <taxon>Paracoccaceae</taxon>
        <taxon>Limimaricola</taxon>
    </lineage>
</organism>